<keyword evidence="3" id="KW-0012">Acyltransferase</keyword>
<dbReference type="PANTHER" id="PTHR11712">
    <property type="entry name" value="POLYKETIDE SYNTHASE-RELATED"/>
    <property type="match status" value="1"/>
</dbReference>
<dbReference type="RefSeq" id="WP_220117024.1">
    <property type="nucleotide sequence ID" value="NZ_JAHZUY010000012.1"/>
</dbReference>
<dbReference type="Proteomes" id="UP001519924">
    <property type="component" value="Unassembled WGS sequence"/>
</dbReference>
<organism evidence="3 4">
    <name type="scientific">Caldovatus aquaticus</name>
    <dbReference type="NCBI Taxonomy" id="2865671"/>
    <lineage>
        <taxon>Bacteria</taxon>
        <taxon>Pseudomonadati</taxon>
        <taxon>Pseudomonadota</taxon>
        <taxon>Alphaproteobacteria</taxon>
        <taxon>Acetobacterales</taxon>
        <taxon>Roseomonadaceae</taxon>
        <taxon>Caldovatus</taxon>
    </lineage>
</organism>
<dbReference type="Gene3D" id="3.40.47.10">
    <property type="match status" value="1"/>
</dbReference>
<comment type="caution">
    <text evidence="3">The sequence shown here is derived from an EMBL/GenBank/DDBJ whole genome shotgun (WGS) entry which is preliminary data.</text>
</comment>
<name>A0ABS7F0X2_9PROT</name>
<gene>
    <name evidence="3" type="ORF">K1J50_07165</name>
</gene>
<feature type="domain" description="Beta-ketoacyl synthase-like N-terminal" evidence="2">
    <location>
        <begin position="5"/>
        <end position="254"/>
    </location>
</feature>
<dbReference type="NCBIfam" id="NF005084">
    <property type="entry name" value="PRK06519.1"/>
    <property type="match status" value="1"/>
</dbReference>
<evidence type="ECO:0000259" key="2">
    <source>
        <dbReference type="Pfam" id="PF00109"/>
    </source>
</evidence>
<dbReference type="InterPro" id="IPR000794">
    <property type="entry name" value="Beta-ketoacyl_synthase"/>
</dbReference>
<keyword evidence="4" id="KW-1185">Reference proteome</keyword>
<dbReference type="SUPFAM" id="SSF53901">
    <property type="entry name" value="Thiolase-like"/>
    <property type="match status" value="2"/>
</dbReference>
<evidence type="ECO:0000256" key="1">
    <source>
        <dbReference type="ARBA" id="ARBA00022679"/>
    </source>
</evidence>
<dbReference type="PANTHER" id="PTHR11712:SF336">
    <property type="entry name" value="3-OXOACYL-[ACYL-CARRIER-PROTEIN] SYNTHASE, MITOCHONDRIAL"/>
    <property type="match status" value="1"/>
</dbReference>
<dbReference type="InterPro" id="IPR016039">
    <property type="entry name" value="Thiolase-like"/>
</dbReference>
<evidence type="ECO:0000313" key="4">
    <source>
        <dbReference type="Proteomes" id="UP001519924"/>
    </source>
</evidence>
<keyword evidence="1 3" id="KW-0808">Transferase</keyword>
<evidence type="ECO:0000313" key="3">
    <source>
        <dbReference type="EMBL" id="MBW8269267.1"/>
    </source>
</evidence>
<accession>A0ABS7F0X2</accession>
<proteinExistence type="predicted"/>
<dbReference type="EC" id="2.3.1.179" evidence="3"/>
<dbReference type="InterPro" id="IPR014030">
    <property type="entry name" value="Ketoacyl_synth_N"/>
</dbReference>
<dbReference type="GO" id="GO:0004315">
    <property type="term" value="F:3-oxoacyl-[acyl-carrier-protein] synthase activity"/>
    <property type="evidence" value="ECO:0007669"/>
    <property type="project" value="UniProtKB-EC"/>
</dbReference>
<sequence>MTARREVWITGIGLVTSLGEGAEAHWAALAAPGGAKPVLDETSFAPFAVHPLPALDLDRQIPKKGDQRQMEPWQRLGTYAAGLAIDDARARALVADMHLVVAAGGGERDVAVDEAVIAELAGAPPEVAGPRLNEILAANLRPTLFLAQLSNLLAGNISIVHGVTGSSRTFMGEEQAAADAVRIAHLRLAEGRGEIALVGGAYVAQRWDMLLLYAAGGALWRGPWAPISARAARGGGFVGGGMAAFLVLETAEHARARGARGLARLAGVATDVAHRREGGGAAAVARALWDRLAPRSGGGRLGVISGASGAEPALGEERAFLAGLGAEGALVRTPGSLLGHGVEASFPAHLALGALALARGGFYPPLDPGLDTPAPGDAVDRVLVTGFGQWRGEALALLEPAA</sequence>
<dbReference type="Pfam" id="PF00109">
    <property type="entry name" value="ketoacyl-synt"/>
    <property type="match status" value="1"/>
</dbReference>
<dbReference type="EMBL" id="JAHZUY010000012">
    <property type="protein sequence ID" value="MBW8269267.1"/>
    <property type="molecule type" value="Genomic_DNA"/>
</dbReference>
<reference evidence="3 4" key="1">
    <citation type="submission" date="2021-08" db="EMBL/GenBank/DDBJ databases">
        <title>Caldovatus sediminis gen. nov., sp. nov., a moderately thermophilic bacterium isolated from a hot spring.</title>
        <authorList>
            <person name="Hu C.-J."/>
            <person name="Li W.-J."/>
            <person name="Xian W.-D."/>
        </authorList>
    </citation>
    <scope>NUCLEOTIDE SEQUENCE [LARGE SCALE GENOMIC DNA]</scope>
    <source>
        <strain evidence="3 4">SYSU G05006</strain>
    </source>
</reference>
<protein>
    <submittedName>
        <fullName evidence="3">Beta-ketoacyl-ACP synthase</fullName>
        <ecNumber evidence="3">2.3.1.179</ecNumber>
    </submittedName>
</protein>